<dbReference type="SUPFAM" id="SSF143968">
    <property type="entry name" value="UbiD C-terminal domain-like"/>
    <property type="match status" value="1"/>
</dbReference>
<dbReference type="PANTHER" id="PTHR30108:SF21">
    <property type="entry name" value="4-HYDROXYBENZOATE DECARBOXYLASE"/>
    <property type="match status" value="1"/>
</dbReference>
<dbReference type="EMBL" id="CP061336">
    <property type="protein sequence ID" value="QNU66260.1"/>
    <property type="molecule type" value="Genomic_DNA"/>
</dbReference>
<evidence type="ECO:0000256" key="1">
    <source>
        <dbReference type="ARBA" id="ARBA00010021"/>
    </source>
</evidence>
<dbReference type="InterPro" id="IPR049383">
    <property type="entry name" value="UbiD-like_N"/>
</dbReference>
<gene>
    <name evidence="5" type="ORF">EHE19_015440</name>
</gene>
<dbReference type="Gene3D" id="3.40.1670.10">
    <property type="entry name" value="UbiD C-terminal domain-like"/>
    <property type="match status" value="1"/>
</dbReference>
<dbReference type="InterPro" id="IPR049381">
    <property type="entry name" value="UbiD-like_C"/>
</dbReference>
<keyword evidence="6" id="KW-1185">Reference proteome</keyword>
<sequence length="471" mass="51781">MEKINDLRSAVKFLESQGESILEYTKPIDANCELAMHYVNHGAGVPASPNCIEGSPILYKNVKGYSIPVLMGLFGSRKRSNLLLSSQNNNSVIEVMLNALKNRIPPKSLDNPPCQENIVRDVDIMKLLPIPTLSKYDCGPFITLGVVYATDPETGQRNCSIHRFCIHSKDTMSIWIVPGRDLGVLYNKAIKKNASLPISINIGLDPAIYYAACFSNPTVATGDDELSIAGGIRGCPVNVSKCISVDALCISNAEIVLEGEITNELVNENLNDPLGFSLPEFLGYQGTAKSSIPLVKIKAITHRNDAVYQALLGPGKEQSELLSIPAEASVIKLLKENLYGDFINAHYSSAGGGLLFLILQIRKKSERDDALVKQAGLLALSAFHMLKHVIIVDEDVNIYSHEDVLWAMTTRFQADKDFTLIQNMPGFSADLTQSPQYSKSINAIGNTAKAVFDCTVPWNMKNEFKRTFYNY</sequence>
<proteinExistence type="inferred from homology"/>
<protein>
    <submittedName>
        <fullName evidence="5">UbiD family decarboxylase</fullName>
    </submittedName>
</protein>
<dbReference type="AlphaFoldDB" id="A0A7H1VLJ8"/>
<dbReference type="Proteomes" id="UP000306409">
    <property type="component" value="Chromosome"/>
</dbReference>
<dbReference type="SUPFAM" id="SSF50475">
    <property type="entry name" value="FMN-binding split barrel"/>
    <property type="match status" value="1"/>
</dbReference>
<dbReference type="KEGG" id="rher:EHE19_015440"/>
<dbReference type="PANTHER" id="PTHR30108">
    <property type="entry name" value="3-OCTAPRENYL-4-HYDROXYBENZOATE CARBOXY-LYASE-RELATED"/>
    <property type="match status" value="1"/>
</dbReference>
<dbReference type="InterPro" id="IPR048304">
    <property type="entry name" value="UbiD_Rift_dom"/>
</dbReference>
<evidence type="ECO:0000259" key="3">
    <source>
        <dbReference type="Pfam" id="PF20695"/>
    </source>
</evidence>
<dbReference type="Pfam" id="PF20695">
    <property type="entry name" value="UbiD_N"/>
    <property type="match status" value="1"/>
</dbReference>
<comment type="similarity">
    <text evidence="1">Belongs to the UbiD family.</text>
</comment>
<dbReference type="NCBIfam" id="TIGR00148">
    <property type="entry name" value="UbiD family decarboxylase"/>
    <property type="match status" value="1"/>
</dbReference>
<dbReference type="Pfam" id="PF01977">
    <property type="entry name" value="UbiD"/>
    <property type="match status" value="1"/>
</dbReference>
<dbReference type="InterPro" id="IPR002830">
    <property type="entry name" value="UbiD"/>
</dbReference>
<evidence type="ECO:0000259" key="2">
    <source>
        <dbReference type="Pfam" id="PF01977"/>
    </source>
</evidence>
<evidence type="ECO:0000259" key="4">
    <source>
        <dbReference type="Pfam" id="PF20696"/>
    </source>
</evidence>
<name>A0A7H1VLJ8_9FIRM</name>
<dbReference type="RefSeq" id="WP_171003538.1">
    <property type="nucleotide sequence ID" value="NZ_CP061336.1"/>
</dbReference>
<accession>A0A7H1VLJ8</accession>
<organism evidence="5 6">
    <name type="scientific">Ruminiclostridium herbifermentans</name>
    <dbReference type="NCBI Taxonomy" id="2488810"/>
    <lineage>
        <taxon>Bacteria</taxon>
        <taxon>Bacillati</taxon>
        <taxon>Bacillota</taxon>
        <taxon>Clostridia</taxon>
        <taxon>Eubacteriales</taxon>
        <taxon>Oscillospiraceae</taxon>
        <taxon>Ruminiclostridium</taxon>
    </lineage>
</organism>
<dbReference type="Pfam" id="PF20696">
    <property type="entry name" value="UbiD_C"/>
    <property type="match status" value="1"/>
</dbReference>
<feature type="domain" description="3-octaprenyl-4-hydroxybenzoate carboxy-lyase-like Rift-related" evidence="2">
    <location>
        <begin position="110"/>
        <end position="312"/>
    </location>
</feature>
<feature type="domain" description="3-octaprenyl-4-hydroxybenzoate carboxy-lyase-like N-terminal" evidence="3">
    <location>
        <begin position="14"/>
        <end position="95"/>
    </location>
</feature>
<evidence type="ECO:0000313" key="6">
    <source>
        <dbReference type="Proteomes" id="UP000306409"/>
    </source>
</evidence>
<dbReference type="GO" id="GO:0005737">
    <property type="term" value="C:cytoplasm"/>
    <property type="evidence" value="ECO:0007669"/>
    <property type="project" value="TreeGrafter"/>
</dbReference>
<reference evidence="5 6" key="1">
    <citation type="submission" date="2020-09" db="EMBL/GenBank/DDBJ databases">
        <title>Characterization and genome sequencing of Ruminiclostridium sp. nov. MA18.</title>
        <authorList>
            <person name="Rettenmaier R."/>
            <person name="Kowollik M.-L."/>
            <person name="Liebl W."/>
            <person name="Zverlov V."/>
        </authorList>
    </citation>
    <scope>NUCLEOTIDE SEQUENCE [LARGE SCALE GENOMIC DNA]</scope>
    <source>
        <strain evidence="5 6">MA18</strain>
    </source>
</reference>
<feature type="domain" description="3-octaprenyl-4-hydroxybenzoate carboxy-lyase-like C-terminal" evidence="4">
    <location>
        <begin position="322"/>
        <end position="454"/>
    </location>
</feature>
<dbReference type="GO" id="GO:0016831">
    <property type="term" value="F:carboxy-lyase activity"/>
    <property type="evidence" value="ECO:0007669"/>
    <property type="project" value="InterPro"/>
</dbReference>
<evidence type="ECO:0000313" key="5">
    <source>
        <dbReference type="EMBL" id="QNU66260.1"/>
    </source>
</evidence>